<sequence>MIQEMHINLNSGAKAPIDLVGGKGSSLLKLSSKFMVPKGFIITTFAFDAFIQENGINKLLIIDDKSTHLNLGKVRSRCKTSKLPKVLLRDIKKLLKENGISNVPLIIRSSATIEDSGKASFAGRFRTVINVKGMRNIENAIKEVYASAFTKDVLSYFNGIDKGIERIKMAIVIQELIIGEVSGVMFTRDPNTSDEKTLIEAVVGLNEGLVSGKITPSKFVYDNNRYTVENAEYIKQPNAFAIKKAGIRIIENSRDIRDFLNSKKIKEIGQLGQKIAEIFGAPQDIEWTMSDGKIYILQSRPITTYKSIYVDQTQVSNATDVFKGYAASKGVAKGKVKLVKSPRDWIPKGSILVADVLETDYPIDTIKKASAIITEDGGILSHAAIVARELRIPCVISVKNAMKSLKDGDYVVVDGSAGVVYKGENSSMAFDTVRSIDYSFIYDFSRMSKLGGTGAYYEEFDKLIIYYAEKEIRTSELESNLKGGFKGKKIIFGSGPKYFIYKMFLLNNKDPEMYKLSIGAIKASNSFNAKKFDSFSDILLAEAEHYLEDSKKFSNNKTTTGKRKALLNLMRAGWCYTLLNSIMCEGYAITAIYKRLQYTFKGNESEILDFLSDLDSGEAYENDKLGLRQKSRLEKVKEFYAAVRKWRLNSYPMFKDRGATGELYYKKLNKLIEELSKPKETMDKVREEAIAFSNPKSN</sequence>
<keyword evidence="16" id="KW-0670">Pyruvate</keyword>
<evidence type="ECO:0000256" key="8">
    <source>
        <dbReference type="ARBA" id="ARBA00022741"/>
    </source>
</evidence>
<evidence type="ECO:0000256" key="12">
    <source>
        <dbReference type="ARBA" id="ARBA00033470"/>
    </source>
</evidence>
<dbReference type="PANTHER" id="PTHR43030:SF1">
    <property type="entry name" value="PHOSPHOENOLPYRUVATE SYNTHASE"/>
    <property type="match status" value="1"/>
</dbReference>
<feature type="domain" description="PEP-utilising enzyme mobile" evidence="14">
    <location>
        <begin position="346"/>
        <end position="418"/>
    </location>
</feature>
<evidence type="ECO:0000256" key="2">
    <source>
        <dbReference type="ARBA" id="ARBA00002988"/>
    </source>
</evidence>
<dbReference type="Pfam" id="PF01326">
    <property type="entry name" value="PPDK_N"/>
    <property type="match status" value="1"/>
</dbReference>
<keyword evidence="9 16" id="KW-0418">Kinase</keyword>
<dbReference type="Pfam" id="PF00391">
    <property type="entry name" value="PEP-utilizers"/>
    <property type="match status" value="1"/>
</dbReference>
<dbReference type="GeneID" id="33313992"/>
<dbReference type="GO" id="GO:0008986">
    <property type="term" value="F:pyruvate, water dikinase activity"/>
    <property type="evidence" value="ECO:0007669"/>
    <property type="project" value="UniProtKB-EC"/>
</dbReference>
<evidence type="ECO:0000256" key="6">
    <source>
        <dbReference type="ARBA" id="ARBA00022679"/>
    </source>
</evidence>
<dbReference type="PANTHER" id="PTHR43030">
    <property type="entry name" value="PHOSPHOENOLPYRUVATE SYNTHASE"/>
    <property type="match status" value="1"/>
</dbReference>
<dbReference type="InterPro" id="IPR036637">
    <property type="entry name" value="Phosphohistidine_dom_sf"/>
</dbReference>
<dbReference type="EMBL" id="CP019964">
    <property type="protein sequence ID" value="ASI13755.1"/>
    <property type="molecule type" value="Genomic_DNA"/>
</dbReference>
<evidence type="ECO:0000256" key="3">
    <source>
        <dbReference type="ARBA" id="ARBA00004742"/>
    </source>
</evidence>
<organism evidence="16 17">
    <name type="scientific">Candidatus Mancarchaeum acidiphilum</name>
    <dbReference type="NCBI Taxonomy" id="1920749"/>
    <lineage>
        <taxon>Archaea</taxon>
        <taxon>Candidatus Micrarchaeota</taxon>
        <taxon>Candidatus Mancarchaeum</taxon>
    </lineage>
</organism>
<comment type="catalytic activity">
    <reaction evidence="13">
        <text>pyruvate + ATP + H2O = phosphoenolpyruvate + AMP + phosphate + 2 H(+)</text>
        <dbReference type="Rhea" id="RHEA:11364"/>
        <dbReference type="ChEBI" id="CHEBI:15361"/>
        <dbReference type="ChEBI" id="CHEBI:15377"/>
        <dbReference type="ChEBI" id="CHEBI:15378"/>
        <dbReference type="ChEBI" id="CHEBI:30616"/>
        <dbReference type="ChEBI" id="CHEBI:43474"/>
        <dbReference type="ChEBI" id="CHEBI:58702"/>
        <dbReference type="ChEBI" id="CHEBI:456215"/>
        <dbReference type="EC" id="2.7.9.2"/>
    </reaction>
</comment>
<dbReference type="OrthoDB" id="23397at2157"/>
<dbReference type="RefSeq" id="WP_088819946.1">
    <property type="nucleotide sequence ID" value="NZ_CP019964.1"/>
</dbReference>
<dbReference type="InterPro" id="IPR013815">
    <property type="entry name" value="ATP_grasp_subdomain_1"/>
</dbReference>
<dbReference type="AlphaFoldDB" id="A0A218NMQ5"/>
<dbReference type="Proteomes" id="UP000197679">
    <property type="component" value="Chromosome"/>
</dbReference>
<evidence type="ECO:0000256" key="1">
    <source>
        <dbReference type="ARBA" id="ARBA00001946"/>
    </source>
</evidence>
<keyword evidence="6" id="KW-0808">Transferase</keyword>
<dbReference type="Gene3D" id="3.50.30.10">
    <property type="entry name" value="Phosphohistidine domain"/>
    <property type="match status" value="1"/>
</dbReference>
<evidence type="ECO:0000259" key="14">
    <source>
        <dbReference type="Pfam" id="PF00391"/>
    </source>
</evidence>
<reference evidence="16 17" key="1">
    <citation type="journal article" date="2017" name="Nat. Commun.">
        <title>'ARMAN' archaea depend on association with euryarchaeal host in culture and in situ.</title>
        <authorList>
            <person name="Golyshina O."/>
            <person name="Toshchakov S."/>
            <person name="Makarova K."/>
            <person name="Gavrilov S."/>
            <person name="Korzhenkov A."/>
            <person name="La Cono V."/>
            <person name="Arcadi E."/>
            <person name="Nechitaylo T."/>
            <person name="Ferrer M."/>
            <person name="Kublanov I."/>
            <person name="Wolf Y."/>
            <person name="Yakimov M."/>
            <person name="Golyshin P."/>
            <person name="Slesarev A."/>
            <person name="Kozyavkin S."/>
        </authorList>
    </citation>
    <scope>NUCLEOTIDE SEQUENCE [LARGE SCALE GENOMIC DNA]</scope>
    <source>
        <strain evidence="16 17">Mia14</strain>
    </source>
</reference>
<gene>
    <name evidence="16" type="ORF">Mia14_0437</name>
</gene>
<protein>
    <recommendedName>
        <fullName evidence="5">pyruvate, water dikinase</fullName>
        <ecNumber evidence="5">2.7.9.2</ecNumber>
    </recommendedName>
    <alternativeName>
        <fullName evidence="12">Pyruvate, water dikinase</fullName>
    </alternativeName>
</protein>
<dbReference type="EC" id="2.7.9.2" evidence="5"/>
<evidence type="ECO:0000256" key="5">
    <source>
        <dbReference type="ARBA" id="ARBA00011996"/>
    </source>
</evidence>
<keyword evidence="11" id="KW-0460">Magnesium</keyword>
<dbReference type="InterPro" id="IPR006319">
    <property type="entry name" value="PEP_synth"/>
</dbReference>
<evidence type="ECO:0000256" key="7">
    <source>
        <dbReference type="ARBA" id="ARBA00022723"/>
    </source>
</evidence>
<evidence type="ECO:0000256" key="4">
    <source>
        <dbReference type="ARBA" id="ARBA00007837"/>
    </source>
</evidence>
<dbReference type="InterPro" id="IPR008279">
    <property type="entry name" value="PEP-util_enz_mobile_dom"/>
</dbReference>
<name>A0A218NMQ5_9ARCH</name>
<dbReference type="SUPFAM" id="SSF56059">
    <property type="entry name" value="Glutathione synthetase ATP-binding domain-like"/>
    <property type="match status" value="1"/>
</dbReference>
<evidence type="ECO:0000313" key="17">
    <source>
        <dbReference type="Proteomes" id="UP000197679"/>
    </source>
</evidence>
<dbReference type="Gene3D" id="3.30.470.20">
    <property type="entry name" value="ATP-grasp fold, B domain"/>
    <property type="match status" value="1"/>
</dbReference>
<evidence type="ECO:0000256" key="10">
    <source>
        <dbReference type="ARBA" id="ARBA00022840"/>
    </source>
</evidence>
<evidence type="ECO:0000256" key="13">
    <source>
        <dbReference type="ARBA" id="ARBA00047700"/>
    </source>
</evidence>
<comment type="pathway">
    <text evidence="3">Carbohydrate biosynthesis; gluconeogenesis.</text>
</comment>
<dbReference type="GO" id="GO:0005524">
    <property type="term" value="F:ATP binding"/>
    <property type="evidence" value="ECO:0007669"/>
    <property type="project" value="UniProtKB-KW"/>
</dbReference>
<evidence type="ECO:0000256" key="9">
    <source>
        <dbReference type="ARBA" id="ARBA00022777"/>
    </source>
</evidence>
<keyword evidence="10" id="KW-0067">ATP-binding</keyword>
<evidence type="ECO:0000313" key="16">
    <source>
        <dbReference type="EMBL" id="ASI13755.1"/>
    </source>
</evidence>
<keyword evidence="8" id="KW-0547">Nucleotide-binding</keyword>
<evidence type="ECO:0000256" key="11">
    <source>
        <dbReference type="ARBA" id="ARBA00022842"/>
    </source>
</evidence>
<accession>A0A218NMQ5</accession>
<evidence type="ECO:0000259" key="15">
    <source>
        <dbReference type="Pfam" id="PF01326"/>
    </source>
</evidence>
<dbReference type="Gene3D" id="3.30.1490.20">
    <property type="entry name" value="ATP-grasp fold, A domain"/>
    <property type="match status" value="1"/>
</dbReference>
<feature type="domain" description="Pyruvate phosphate dikinase AMP/ATP-binding" evidence="15">
    <location>
        <begin position="18"/>
        <end position="310"/>
    </location>
</feature>
<comment type="similarity">
    <text evidence="4">Belongs to the PEP-utilizing enzyme family.</text>
</comment>
<dbReference type="KEGG" id="marh:Mia14_0437"/>
<dbReference type="GO" id="GO:0046872">
    <property type="term" value="F:metal ion binding"/>
    <property type="evidence" value="ECO:0007669"/>
    <property type="project" value="UniProtKB-KW"/>
</dbReference>
<comment type="function">
    <text evidence="2">Catalyzes the phosphorylation of pyruvate to phosphoenolpyruvate.</text>
</comment>
<dbReference type="InterPro" id="IPR002192">
    <property type="entry name" value="PPDK_AMP/ATP-bd"/>
</dbReference>
<dbReference type="SUPFAM" id="SSF52009">
    <property type="entry name" value="Phosphohistidine domain"/>
    <property type="match status" value="1"/>
</dbReference>
<keyword evidence="7" id="KW-0479">Metal-binding</keyword>
<comment type="cofactor">
    <cofactor evidence="1">
        <name>Mg(2+)</name>
        <dbReference type="ChEBI" id="CHEBI:18420"/>
    </cofactor>
</comment>
<proteinExistence type="inferred from homology"/>
<keyword evidence="17" id="KW-1185">Reference proteome</keyword>